<dbReference type="GO" id="GO:0005524">
    <property type="term" value="F:ATP binding"/>
    <property type="evidence" value="ECO:0007669"/>
    <property type="project" value="UniProtKB-KW"/>
</dbReference>
<dbReference type="FunFam" id="3.40.50.300:FF:000398">
    <property type="entry name" value="Type IV pilus assembly ATPase PilB"/>
    <property type="match status" value="1"/>
</dbReference>
<evidence type="ECO:0000256" key="1">
    <source>
        <dbReference type="ARBA" id="ARBA00006611"/>
    </source>
</evidence>
<dbReference type="SMART" id="SM00382">
    <property type="entry name" value="AAA"/>
    <property type="match status" value="1"/>
</dbReference>
<keyword evidence="3" id="KW-0067">ATP-binding</keyword>
<name>A0A6M1RPR4_9BACT</name>
<organism evidence="5 6">
    <name type="scientific">Limisphaera ngatamarikiensis</name>
    <dbReference type="NCBI Taxonomy" id="1324935"/>
    <lineage>
        <taxon>Bacteria</taxon>
        <taxon>Pseudomonadati</taxon>
        <taxon>Verrucomicrobiota</taxon>
        <taxon>Verrucomicrobiia</taxon>
        <taxon>Limisphaerales</taxon>
        <taxon>Limisphaeraceae</taxon>
        <taxon>Limisphaera</taxon>
    </lineage>
</organism>
<reference evidence="5 6" key="1">
    <citation type="submission" date="2020-02" db="EMBL/GenBank/DDBJ databases">
        <title>Draft genome sequence of Limisphaera ngatamarikiensis NGM72.4T, a thermophilic Verrucomicrobia grouped in subdivision 3.</title>
        <authorList>
            <person name="Carere C.R."/>
            <person name="Steen J."/>
            <person name="Hugenholtz P."/>
            <person name="Stott M.B."/>
        </authorList>
    </citation>
    <scope>NUCLEOTIDE SEQUENCE [LARGE SCALE GENOMIC DNA]</scope>
    <source>
        <strain evidence="5 6">NGM72.4</strain>
    </source>
</reference>
<comment type="similarity">
    <text evidence="1">Belongs to the GSP E family.</text>
</comment>
<dbReference type="AlphaFoldDB" id="A0A6M1RPR4"/>
<evidence type="ECO:0000256" key="3">
    <source>
        <dbReference type="ARBA" id="ARBA00022840"/>
    </source>
</evidence>
<dbReference type="Pfam" id="PF00437">
    <property type="entry name" value="T2SSE"/>
    <property type="match status" value="1"/>
</dbReference>
<comment type="caution">
    <text evidence="5">The sequence shown here is derived from an EMBL/GenBank/DDBJ whole genome shotgun (WGS) entry which is preliminary data.</text>
</comment>
<dbReference type="Pfam" id="PF05157">
    <property type="entry name" value="MshEN"/>
    <property type="match status" value="1"/>
</dbReference>
<dbReference type="InterPro" id="IPR007831">
    <property type="entry name" value="T2SS_GspE_N"/>
</dbReference>
<dbReference type="GO" id="GO:0016887">
    <property type="term" value="F:ATP hydrolysis activity"/>
    <property type="evidence" value="ECO:0007669"/>
    <property type="project" value="TreeGrafter"/>
</dbReference>
<dbReference type="InterPro" id="IPR027417">
    <property type="entry name" value="P-loop_NTPase"/>
</dbReference>
<keyword evidence="2" id="KW-0547">Nucleotide-binding</keyword>
<dbReference type="InterPro" id="IPR001482">
    <property type="entry name" value="T2SS/T4SS_dom"/>
</dbReference>
<protein>
    <submittedName>
        <fullName evidence="5">Type II/IV secretion system protein</fullName>
    </submittedName>
</protein>
<evidence type="ECO:0000313" key="6">
    <source>
        <dbReference type="Proteomes" id="UP000477311"/>
    </source>
</evidence>
<dbReference type="Gene3D" id="3.30.300.160">
    <property type="entry name" value="Type II secretion system, protein E, N-terminal domain"/>
    <property type="match status" value="1"/>
</dbReference>
<feature type="domain" description="Bacterial type II secretion system protein E" evidence="4">
    <location>
        <begin position="384"/>
        <end position="398"/>
    </location>
</feature>
<dbReference type="SUPFAM" id="SSF52540">
    <property type="entry name" value="P-loop containing nucleoside triphosphate hydrolases"/>
    <property type="match status" value="1"/>
</dbReference>
<dbReference type="CDD" id="cd01129">
    <property type="entry name" value="PulE-GspE-like"/>
    <property type="match status" value="1"/>
</dbReference>
<dbReference type="GO" id="GO:0005886">
    <property type="term" value="C:plasma membrane"/>
    <property type="evidence" value="ECO:0007669"/>
    <property type="project" value="TreeGrafter"/>
</dbReference>
<dbReference type="EMBL" id="JAAKYA010000053">
    <property type="protein sequence ID" value="NGO39407.1"/>
    <property type="molecule type" value="Genomic_DNA"/>
</dbReference>
<proteinExistence type="inferred from homology"/>
<dbReference type="InterPro" id="IPR037257">
    <property type="entry name" value="T2SS_E_N_sf"/>
</dbReference>
<dbReference type="Proteomes" id="UP000477311">
    <property type="component" value="Unassembled WGS sequence"/>
</dbReference>
<gene>
    <name evidence="5" type="ORF">G4L39_08345</name>
</gene>
<dbReference type="Gene3D" id="3.30.450.90">
    <property type="match status" value="1"/>
</dbReference>
<keyword evidence="6" id="KW-1185">Reference proteome</keyword>
<dbReference type="PROSITE" id="PS00662">
    <property type="entry name" value="T2SP_E"/>
    <property type="match status" value="1"/>
</dbReference>
<dbReference type="FunFam" id="3.30.450.90:FF:000001">
    <property type="entry name" value="Type II secretion system ATPase GspE"/>
    <property type="match status" value="1"/>
</dbReference>
<dbReference type="PANTHER" id="PTHR30258:SF2">
    <property type="entry name" value="COMG OPERON PROTEIN 1"/>
    <property type="match status" value="1"/>
</dbReference>
<accession>A0A6M1RPR4</accession>
<evidence type="ECO:0000256" key="2">
    <source>
        <dbReference type="ARBA" id="ARBA00022741"/>
    </source>
</evidence>
<evidence type="ECO:0000259" key="4">
    <source>
        <dbReference type="PROSITE" id="PS00662"/>
    </source>
</evidence>
<dbReference type="Gene3D" id="3.40.50.300">
    <property type="entry name" value="P-loop containing nucleotide triphosphate hydrolases"/>
    <property type="match status" value="1"/>
</dbReference>
<dbReference type="SUPFAM" id="SSF160246">
    <property type="entry name" value="EspE N-terminal domain-like"/>
    <property type="match status" value="1"/>
</dbReference>
<dbReference type="PANTHER" id="PTHR30258">
    <property type="entry name" value="TYPE II SECRETION SYSTEM PROTEIN GSPE-RELATED"/>
    <property type="match status" value="1"/>
</dbReference>
<evidence type="ECO:0000313" key="5">
    <source>
        <dbReference type="EMBL" id="NGO39407.1"/>
    </source>
</evidence>
<sequence length="583" mass="64898">MTAEPTASAGTGPVGHELLDRMLARRQLSLADARTLLRQIEAGQVPPVRSEEDVLRWLAREYGLGYTTLEEVEADKEVLSLFPARVLLREELLPLRRVNGFVEVATSRVLATQALDTLRVMTGLRLRPVLAPTEAIQREMKKRLGVGADTIDTLEEEAPFQVVEEEGEEETNLDVAAEDASIIRFVNQVLRDAIELRASDVHLEPFEDEFRIRYRIDGVLQEIPVPAQVKRFQPAIVSRVKILSHLNIAEKRLPQDGRIKIRVDNAEVDIRVSVIPMLHGEAVVMRLLRQSATLRGMEELGMAERELRCFRRVLGLPHGIILVTGPTGSGKTTTLYTALQEINDTSRKIITIEDPVEYQLKGVNQIQVSEKAGLTFARGLRSILRHDPDVILVGEIRDTETAQIAVQASLTGHLVFSTLHTNDAPGAVTRLVDMGVEPYLVASSLEAVLAQRLVRVLCPHCKQPDDSAPTRAFKAQLGWPEDTLVYRAVGCRECRQTGYFGRHAIFEWMDATPEIRSMVLKRCSADEIRAAARKAGMRTLAEDGWRLVRMGITTPEEVLRVTKDQSLLGIDETVAERLGAAAP</sequence>
<dbReference type="RefSeq" id="WP_165107406.1">
    <property type="nucleotide sequence ID" value="NZ_JAAKYA010000053.1"/>
</dbReference>
<dbReference type="InterPro" id="IPR003593">
    <property type="entry name" value="AAA+_ATPase"/>
</dbReference>